<dbReference type="AlphaFoldDB" id="A0A8T3BDV4"/>
<proteinExistence type="predicted"/>
<dbReference type="EMBL" id="JAGYWB010000009">
    <property type="protein sequence ID" value="KAI0510467.1"/>
    <property type="molecule type" value="Genomic_DNA"/>
</dbReference>
<dbReference type="OrthoDB" id="1845870at2759"/>
<comment type="caution">
    <text evidence="1">The sequence shown here is derived from an EMBL/GenBank/DDBJ whole genome shotgun (WGS) entry which is preliminary data.</text>
</comment>
<gene>
    <name evidence="1" type="ORF">KFK09_011069</name>
</gene>
<dbReference type="Proteomes" id="UP000829196">
    <property type="component" value="Unassembled WGS sequence"/>
</dbReference>
<keyword evidence="2" id="KW-1185">Reference proteome</keyword>
<name>A0A8T3BDV4_DENNO</name>
<sequence length="275" mass="30437">MSAVVINGELAGVGETDDRPELERRVIVRSWRASSQIIGRYEVPVAVGGLGKKLDRKKQVQIFPGQQPLLLGNNLDTFYVVVGALHPSRGTSEIKNSRILLLETKTGIENLMRTWRNRGIMLGEGGWRWDRFGKGNWEGCWGDLIASTVKSRESPTPKRPISCLPNGRTRSLAVRVPNGGTGEPEASRRRWFAGCLARAARRRVLHCCHCRCSAVAAAPLKTLSAGKLTERVLKLFMSTGNEEIVSFVESLNIKQILIPVLPTSMRLATDHPHNI</sequence>
<reference evidence="1" key="1">
    <citation type="journal article" date="2022" name="Front. Genet.">
        <title>Chromosome-Scale Assembly of the Dendrobium nobile Genome Provides Insights Into the Molecular Mechanism of the Biosynthesis of the Medicinal Active Ingredient of Dendrobium.</title>
        <authorList>
            <person name="Xu Q."/>
            <person name="Niu S.-C."/>
            <person name="Li K.-L."/>
            <person name="Zheng P.-J."/>
            <person name="Zhang X.-J."/>
            <person name="Jia Y."/>
            <person name="Liu Y."/>
            <person name="Niu Y.-X."/>
            <person name="Yu L.-H."/>
            <person name="Chen D.-F."/>
            <person name="Zhang G.-Q."/>
        </authorList>
    </citation>
    <scope>NUCLEOTIDE SEQUENCE</scope>
    <source>
        <tissue evidence="1">Leaf</tissue>
    </source>
</reference>
<evidence type="ECO:0000313" key="2">
    <source>
        <dbReference type="Proteomes" id="UP000829196"/>
    </source>
</evidence>
<protein>
    <submittedName>
        <fullName evidence="1">Uncharacterized protein</fullName>
    </submittedName>
</protein>
<organism evidence="1 2">
    <name type="scientific">Dendrobium nobile</name>
    <name type="common">Orchid</name>
    <dbReference type="NCBI Taxonomy" id="94219"/>
    <lineage>
        <taxon>Eukaryota</taxon>
        <taxon>Viridiplantae</taxon>
        <taxon>Streptophyta</taxon>
        <taxon>Embryophyta</taxon>
        <taxon>Tracheophyta</taxon>
        <taxon>Spermatophyta</taxon>
        <taxon>Magnoliopsida</taxon>
        <taxon>Liliopsida</taxon>
        <taxon>Asparagales</taxon>
        <taxon>Orchidaceae</taxon>
        <taxon>Epidendroideae</taxon>
        <taxon>Malaxideae</taxon>
        <taxon>Dendrobiinae</taxon>
        <taxon>Dendrobium</taxon>
    </lineage>
</organism>
<accession>A0A8T3BDV4</accession>
<evidence type="ECO:0000313" key="1">
    <source>
        <dbReference type="EMBL" id="KAI0510467.1"/>
    </source>
</evidence>